<sequence length="65" mass="7130">MNVRMENTQSDTGRITGKARLATRDQAKKVNVDHTVGVTGKEKHIKDIATGNFSIVQWGAFGWGT</sequence>
<organism evidence="1 2">
    <name type="scientific">Thermogutta terrifontis</name>
    <dbReference type="NCBI Taxonomy" id="1331910"/>
    <lineage>
        <taxon>Bacteria</taxon>
        <taxon>Pseudomonadati</taxon>
        <taxon>Planctomycetota</taxon>
        <taxon>Planctomycetia</taxon>
        <taxon>Pirellulales</taxon>
        <taxon>Thermoguttaceae</taxon>
        <taxon>Thermogutta</taxon>
    </lineage>
</organism>
<protein>
    <submittedName>
        <fullName evidence="1">Uncharacterized protein</fullName>
    </submittedName>
</protein>
<gene>
    <name evidence="1" type="ORF">THTE_1118</name>
</gene>
<keyword evidence="2" id="KW-1185">Reference proteome</keyword>
<proteinExistence type="predicted"/>
<dbReference type="EMBL" id="CP018477">
    <property type="protein sequence ID" value="ASV73720.1"/>
    <property type="molecule type" value="Genomic_DNA"/>
</dbReference>
<accession>A0A286RCN4</accession>
<dbReference type="KEGG" id="ttf:THTE_1118"/>
<dbReference type="AlphaFoldDB" id="A0A286RCN4"/>
<evidence type="ECO:0000313" key="1">
    <source>
        <dbReference type="EMBL" id="ASV73720.1"/>
    </source>
</evidence>
<dbReference type="Proteomes" id="UP000215086">
    <property type="component" value="Chromosome"/>
</dbReference>
<reference evidence="1 2" key="1">
    <citation type="journal article" name="Front. Microbiol.">
        <title>Sugar Metabolism of the First Thermophilic Planctomycete Thermogutta terrifontis: Comparative Genomic and Transcriptomic Approaches.</title>
        <authorList>
            <person name="Elcheninov A.G."/>
            <person name="Menzel P."/>
            <person name="Gudbergsdottir S.R."/>
            <person name="Slesarev A.I."/>
            <person name="Kadnikov V.V."/>
            <person name="Krogh A."/>
            <person name="Bonch-Osmolovskaya E.A."/>
            <person name="Peng X."/>
            <person name="Kublanov I.V."/>
        </authorList>
    </citation>
    <scope>NUCLEOTIDE SEQUENCE [LARGE SCALE GENOMIC DNA]</scope>
    <source>
        <strain evidence="1 2">R1</strain>
    </source>
</reference>
<name>A0A286RCN4_9BACT</name>
<evidence type="ECO:0000313" key="2">
    <source>
        <dbReference type="Proteomes" id="UP000215086"/>
    </source>
</evidence>